<evidence type="ECO:0000313" key="5">
    <source>
        <dbReference type="Proteomes" id="UP000552954"/>
    </source>
</evidence>
<reference evidence="4 5" key="2">
    <citation type="submission" date="2020-06" db="EMBL/GenBank/DDBJ databases">
        <title>Ramlibacter rhizophilus sp. nov., isolated from rhizosphere soil of national flower Mugunghwa from South Korea.</title>
        <authorList>
            <person name="Zheng-Fei Y."/>
            <person name="Huan T."/>
        </authorList>
    </citation>
    <scope>NUCLEOTIDE SEQUENCE [LARGE SCALE GENOMIC DNA]</scope>
    <source>
        <strain evidence="4 5">B156</strain>
    </source>
</reference>
<dbReference type="PANTHER" id="PTHR44591">
    <property type="entry name" value="STRESS RESPONSE REGULATOR PROTEIN 1"/>
    <property type="match status" value="1"/>
</dbReference>
<sequence>MDDERDGADTLAQLLEMLGFEPIVAYDGEAGVAAALEHRPAVVILDLHMPHMGGVLACTRIRQAAGTEAIKVVALTGSNSTTDREAAQLAGFDHFLLKPVMVAALLQVLPPAAG</sequence>
<dbReference type="Gene3D" id="3.40.50.2300">
    <property type="match status" value="1"/>
</dbReference>
<dbReference type="GO" id="GO:0000160">
    <property type="term" value="P:phosphorelay signal transduction system"/>
    <property type="evidence" value="ECO:0007669"/>
    <property type="project" value="InterPro"/>
</dbReference>
<feature type="domain" description="Response regulatory" evidence="3">
    <location>
        <begin position="1"/>
        <end position="113"/>
    </location>
</feature>
<reference evidence="4 5" key="1">
    <citation type="submission" date="2020-05" db="EMBL/GenBank/DDBJ databases">
        <authorList>
            <person name="Khan S.A."/>
            <person name="Jeon C.O."/>
            <person name="Chun B.H."/>
        </authorList>
    </citation>
    <scope>NUCLEOTIDE SEQUENCE [LARGE SCALE GENOMIC DNA]</scope>
    <source>
        <strain evidence="4 5">B156</strain>
    </source>
</reference>
<name>A0A849KFT9_9BURK</name>
<dbReference type="Proteomes" id="UP000552954">
    <property type="component" value="Unassembled WGS sequence"/>
</dbReference>
<keyword evidence="5" id="KW-1185">Reference proteome</keyword>
<feature type="modified residue" description="4-aspartylphosphate" evidence="2">
    <location>
        <position position="46"/>
    </location>
</feature>
<evidence type="ECO:0000313" key="4">
    <source>
        <dbReference type="EMBL" id="NNU44326.1"/>
    </source>
</evidence>
<comment type="caution">
    <text evidence="4">The sequence shown here is derived from an EMBL/GenBank/DDBJ whole genome shotgun (WGS) entry which is preliminary data.</text>
</comment>
<organism evidence="4 5">
    <name type="scientific">Ramlibacter montanisoli</name>
    <dbReference type="NCBI Taxonomy" id="2732512"/>
    <lineage>
        <taxon>Bacteria</taxon>
        <taxon>Pseudomonadati</taxon>
        <taxon>Pseudomonadota</taxon>
        <taxon>Betaproteobacteria</taxon>
        <taxon>Burkholderiales</taxon>
        <taxon>Comamonadaceae</taxon>
        <taxon>Ramlibacter</taxon>
    </lineage>
</organism>
<dbReference type="PROSITE" id="PS50110">
    <property type="entry name" value="RESPONSE_REGULATORY"/>
    <property type="match status" value="1"/>
</dbReference>
<evidence type="ECO:0000256" key="1">
    <source>
        <dbReference type="ARBA" id="ARBA00022553"/>
    </source>
</evidence>
<keyword evidence="1 2" id="KW-0597">Phosphoprotein</keyword>
<evidence type="ECO:0000259" key="3">
    <source>
        <dbReference type="PROSITE" id="PS50110"/>
    </source>
</evidence>
<dbReference type="AlphaFoldDB" id="A0A849KFT9"/>
<dbReference type="InterPro" id="IPR011006">
    <property type="entry name" value="CheY-like_superfamily"/>
</dbReference>
<dbReference type="InterPro" id="IPR001789">
    <property type="entry name" value="Sig_transdc_resp-reg_receiver"/>
</dbReference>
<proteinExistence type="predicted"/>
<dbReference type="RefSeq" id="WP_171561035.1">
    <property type="nucleotide sequence ID" value="NZ_JABFCS010000001.1"/>
</dbReference>
<evidence type="ECO:0000256" key="2">
    <source>
        <dbReference type="PROSITE-ProRule" id="PRU00169"/>
    </source>
</evidence>
<gene>
    <name evidence="4" type="ORF">HK415_15885</name>
</gene>
<accession>A0A849KFT9</accession>
<dbReference type="SUPFAM" id="SSF52172">
    <property type="entry name" value="CheY-like"/>
    <property type="match status" value="1"/>
</dbReference>
<dbReference type="Pfam" id="PF00072">
    <property type="entry name" value="Response_reg"/>
    <property type="match status" value="1"/>
</dbReference>
<dbReference type="SMART" id="SM00448">
    <property type="entry name" value="REC"/>
    <property type="match status" value="1"/>
</dbReference>
<dbReference type="PANTHER" id="PTHR44591:SF3">
    <property type="entry name" value="RESPONSE REGULATORY DOMAIN-CONTAINING PROTEIN"/>
    <property type="match status" value="1"/>
</dbReference>
<dbReference type="EMBL" id="JABFCS010000001">
    <property type="protein sequence ID" value="NNU44326.1"/>
    <property type="molecule type" value="Genomic_DNA"/>
</dbReference>
<protein>
    <submittedName>
        <fullName evidence="4">Response regulator</fullName>
    </submittedName>
</protein>
<dbReference type="InterPro" id="IPR050595">
    <property type="entry name" value="Bact_response_regulator"/>
</dbReference>